<feature type="binding site" evidence="3">
    <location>
        <begin position="83"/>
        <end position="86"/>
    </location>
    <ligand>
        <name>substrate</name>
    </ligand>
</feature>
<organism evidence="4 5">
    <name type="scientific">Bombilactobacillus bombi</name>
    <dbReference type="NCBI Taxonomy" id="1303590"/>
    <lineage>
        <taxon>Bacteria</taxon>
        <taxon>Bacillati</taxon>
        <taxon>Bacillota</taxon>
        <taxon>Bacilli</taxon>
        <taxon>Lactobacillales</taxon>
        <taxon>Lactobacillaceae</taxon>
        <taxon>Bombilactobacillus</taxon>
    </lineage>
</organism>
<keyword evidence="2 3" id="KW-0413">Isomerase</keyword>
<dbReference type="InterPro" id="IPR020672">
    <property type="entry name" value="Ribose5P_isomerase_typA_subgr"/>
</dbReference>
<dbReference type="HAMAP" id="MF_00170">
    <property type="entry name" value="Rib_5P_isom_A"/>
    <property type="match status" value="1"/>
</dbReference>
<evidence type="ECO:0000313" key="4">
    <source>
        <dbReference type="EMBL" id="RHW45143.1"/>
    </source>
</evidence>
<dbReference type="NCBIfam" id="TIGR00021">
    <property type="entry name" value="rpiA"/>
    <property type="match status" value="1"/>
</dbReference>
<comment type="catalytic activity">
    <reaction evidence="1 3">
        <text>aldehydo-D-ribose 5-phosphate = D-ribulose 5-phosphate</text>
        <dbReference type="Rhea" id="RHEA:14657"/>
        <dbReference type="ChEBI" id="CHEBI:58121"/>
        <dbReference type="ChEBI" id="CHEBI:58273"/>
        <dbReference type="EC" id="5.3.1.6"/>
    </reaction>
</comment>
<dbReference type="GO" id="GO:0009052">
    <property type="term" value="P:pentose-phosphate shunt, non-oxidative branch"/>
    <property type="evidence" value="ECO:0007669"/>
    <property type="project" value="UniProtKB-UniRule"/>
</dbReference>
<dbReference type="PANTHER" id="PTHR11934">
    <property type="entry name" value="RIBOSE-5-PHOSPHATE ISOMERASE"/>
    <property type="match status" value="1"/>
</dbReference>
<dbReference type="CDD" id="cd01398">
    <property type="entry name" value="RPI_A"/>
    <property type="match status" value="1"/>
</dbReference>
<dbReference type="Gene3D" id="3.30.70.260">
    <property type="match status" value="1"/>
</dbReference>
<dbReference type="Pfam" id="PF06026">
    <property type="entry name" value="Rib_5-P_isom_A"/>
    <property type="match status" value="1"/>
</dbReference>
<dbReference type="RefSeq" id="WP_118911187.1">
    <property type="nucleotide sequence ID" value="NZ_QOCS01000022.1"/>
</dbReference>
<dbReference type="FunFam" id="3.40.50.1360:FF:000001">
    <property type="entry name" value="Ribose-5-phosphate isomerase A"/>
    <property type="match status" value="1"/>
</dbReference>
<name>A0A417Z384_9LACO</name>
<comment type="similarity">
    <text evidence="3">Belongs to the ribose 5-phosphate isomerase family.</text>
</comment>
<comment type="caution">
    <text evidence="4">The sequence shown here is derived from an EMBL/GenBank/DDBJ whole genome shotgun (WGS) entry which is preliminary data.</text>
</comment>
<comment type="function">
    <text evidence="3">Catalyzes the reversible conversion of ribose-5-phosphate to ribulose 5-phosphate.</text>
</comment>
<dbReference type="EMBL" id="QOCS01000022">
    <property type="protein sequence ID" value="RHW45143.1"/>
    <property type="molecule type" value="Genomic_DNA"/>
</dbReference>
<evidence type="ECO:0000256" key="3">
    <source>
        <dbReference type="HAMAP-Rule" id="MF_00170"/>
    </source>
</evidence>
<dbReference type="PANTHER" id="PTHR11934:SF0">
    <property type="entry name" value="RIBOSE-5-PHOSPHATE ISOMERASE"/>
    <property type="match status" value="1"/>
</dbReference>
<accession>A0A417Z384</accession>
<dbReference type="Gene3D" id="3.40.50.1360">
    <property type="match status" value="1"/>
</dbReference>
<sequence>MDQNELKKAVGIKSVDFIKPQMTVGLGTGSTVYYMVEELGRRVQAGLKIQCVTTSTRTWDQAEKLGIPLKKLNDVDHIDLTIDGADEIDQNFQGIKGGGGAHTYEKTVALNSQRNLWIVDQSKMVTTLGQFPLPLEVNPFGCQQLFQRLEKEGLKPAFRMDKQGNNLLTDMKNYIIDLHLGQIKHPHLLADWLDHQTGIIEHGLFLDLVNTVVVGCDDGPKIIENIR</sequence>
<feature type="binding site" evidence="3">
    <location>
        <begin position="28"/>
        <end position="31"/>
    </location>
    <ligand>
        <name>substrate</name>
    </ligand>
</feature>
<comment type="subunit">
    <text evidence="3">Homodimer.</text>
</comment>
<gene>
    <name evidence="3" type="primary">rpiA</name>
    <name evidence="4" type="ORF">DS832_08205</name>
</gene>
<dbReference type="InterPro" id="IPR037171">
    <property type="entry name" value="NagB/RpiA_transferase-like"/>
</dbReference>
<comment type="pathway">
    <text evidence="3">Carbohydrate degradation; pentose phosphate pathway; D-ribose 5-phosphate from D-ribulose 5-phosphate (non-oxidative stage): step 1/1.</text>
</comment>
<protein>
    <recommendedName>
        <fullName evidence="3">Ribose-5-phosphate isomerase A</fullName>
        <ecNumber evidence="3">5.3.1.6</ecNumber>
    </recommendedName>
    <alternativeName>
        <fullName evidence="3">Phosphoriboisomerase A</fullName>
        <shortName evidence="3">PRI</shortName>
    </alternativeName>
</protein>
<dbReference type="Proteomes" id="UP000284822">
    <property type="component" value="Unassembled WGS sequence"/>
</dbReference>
<reference evidence="4 5" key="1">
    <citation type="submission" date="2018-07" db="EMBL/GenBank/DDBJ databases">
        <title>Genome sequences of six Lactobacillus spp. isolated from bumble bee guts.</title>
        <authorList>
            <person name="Motta E.V.S."/>
            <person name="Moran N.A."/>
        </authorList>
    </citation>
    <scope>NUCLEOTIDE SEQUENCE [LARGE SCALE GENOMIC DNA]</scope>
    <source>
        <strain evidence="4 5">LV-8.1</strain>
    </source>
</reference>
<dbReference type="GO" id="GO:0004751">
    <property type="term" value="F:ribose-5-phosphate isomerase activity"/>
    <property type="evidence" value="ECO:0007669"/>
    <property type="project" value="UniProtKB-UniRule"/>
</dbReference>
<dbReference type="UniPathway" id="UPA00115">
    <property type="reaction ID" value="UER00412"/>
</dbReference>
<dbReference type="SUPFAM" id="SSF75445">
    <property type="entry name" value="D-ribose-5-phosphate isomerase (RpiA), lid domain"/>
    <property type="match status" value="1"/>
</dbReference>
<dbReference type="NCBIfam" id="NF001924">
    <property type="entry name" value="PRK00702.1"/>
    <property type="match status" value="1"/>
</dbReference>
<dbReference type="GO" id="GO:0006014">
    <property type="term" value="P:D-ribose metabolic process"/>
    <property type="evidence" value="ECO:0007669"/>
    <property type="project" value="TreeGrafter"/>
</dbReference>
<feature type="binding site" evidence="3">
    <location>
        <position position="123"/>
    </location>
    <ligand>
        <name>substrate</name>
    </ligand>
</feature>
<dbReference type="GO" id="GO:0005829">
    <property type="term" value="C:cytosol"/>
    <property type="evidence" value="ECO:0007669"/>
    <property type="project" value="TreeGrafter"/>
</dbReference>
<evidence type="ECO:0000313" key="5">
    <source>
        <dbReference type="Proteomes" id="UP000284822"/>
    </source>
</evidence>
<feature type="binding site" evidence="3">
    <location>
        <begin position="96"/>
        <end position="99"/>
    </location>
    <ligand>
        <name>substrate</name>
    </ligand>
</feature>
<dbReference type="InterPro" id="IPR004788">
    <property type="entry name" value="Ribose5P_isomerase_type_A"/>
</dbReference>
<dbReference type="EC" id="5.3.1.6" evidence="3"/>
<evidence type="ECO:0000256" key="1">
    <source>
        <dbReference type="ARBA" id="ARBA00001713"/>
    </source>
</evidence>
<feature type="active site" description="Proton acceptor" evidence="3">
    <location>
        <position position="105"/>
    </location>
</feature>
<evidence type="ECO:0000256" key="2">
    <source>
        <dbReference type="ARBA" id="ARBA00023235"/>
    </source>
</evidence>
<dbReference type="SUPFAM" id="SSF100950">
    <property type="entry name" value="NagB/RpiA/CoA transferase-like"/>
    <property type="match status" value="1"/>
</dbReference>
<proteinExistence type="inferred from homology"/>
<dbReference type="AlphaFoldDB" id="A0A417Z384"/>